<keyword evidence="3 6" id="KW-0812">Transmembrane</keyword>
<evidence type="ECO:0000313" key="7">
    <source>
        <dbReference type="EMBL" id="MBF4553436.1"/>
    </source>
</evidence>
<feature type="transmembrane region" description="Helical" evidence="6">
    <location>
        <begin position="139"/>
        <end position="156"/>
    </location>
</feature>
<name>A0ABR9ZK07_9CORY</name>
<evidence type="ECO:0000256" key="4">
    <source>
        <dbReference type="ARBA" id="ARBA00022989"/>
    </source>
</evidence>
<feature type="transmembrane region" description="Helical" evidence="6">
    <location>
        <begin position="20"/>
        <end position="40"/>
    </location>
</feature>
<comment type="subcellular location">
    <subcellularLocation>
        <location evidence="1">Membrane</location>
        <topology evidence="1">Multi-pass membrane protein</topology>
    </subcellularLocation>
</comment>
<feature type="transmembrane region" description="Helical" evidence="6">
    <location>
        <begin position="280"/>
        <end position="305"/>
    </location>
</feature>
<sequence>MRPEADLASQAAAQASTRKILGLAWPALVVLAATPLYLLLDTAVVGRLGASQLAALAAGATVLGTVTTQLTFLSYGTTARAARLFGAGRKADALYEGVQATWVALAVGALLTGGIFAAAPQIMDWLAHDPAVAASATQWMRVACGSIIPALITMAGNGWLRGMSNTRLALLFTLAGVIPMAVTVPWAVHHFGLVGSAYANVLGEWIIAICFLAALIIRWRALGDARTWKPQWSVIKPQLAMGKDLIVRSLSFQVAFVSAAAVAARIGPASLAAHQVLLQLWNFLTLVLDSMAIAAQALVGGALGAKSAPLARAVGNKVLRFSVAVSVLLAGLLAAGAYALPRLFTQDQDVLNAMRAPWWMLIVLVLLGGVVFALDGVLLGAADVAFLRNATVLSVVAGFIPLVWLSLAFGWGLTGVWCGLLAFISLRLIAVVWRYRGSTWLTVSVR</sequence>
<dbReference type="InterPro" id="IPR002528">
    <property type="entry name" value="MATE_fam"/>
</dbReference>
<feature type="transmembrane region" description="Helical" evidence="6">
    <location>
        <begin position="411"/>
        <end position="433"/>
    </location>
</feature>
<evidence type="ECO:0000256" key="6">
    <source>
        <dbReference type="SAM" id="Phobius"/>
    </source>
</evidence>
<comment type="similarity">
    <text evidence="2">Belongs to the multi antimicrobial extrusion (MATE) (TC 2.A.66.1) family.</text>
</comment>
<dbReference type="PANTHER" id="PTHR42893">
    <property type="entry name" value="PROTEIN DETOXIFICATION 44, CHLOROPLASTIC-RELATED"/>
    <property type="match status" value="1"/>
</dbReference>
<dbReference type="EMBL" id="JADKMY010000001">
    <property type="protein sequence ID" value="MBF4553436.1"/>
    <property type="molecule type" value="Genomic_DNA"/>
</dbReference>
<evidence type="ECO:0000256" key="2">
    <source>
        <dbReference type="ARBA" id="ARBA00010199"/>
    </source>
</evidence>
<feature type="transmembrane region" description="Helical" evidence="6">
    <location>
        <begin position="317"/>
        <end position="338"/>
    </location>
</feature>
<proteinExistence type="inferred from homology"/>
<feature type="transmembrane region" description="Helical" evidence="6">
    <location>
        <begin position="52"/>
        <end position="73"/>
    </location>
</feature>
<evidence type="ECO:0000256" key="3">
    <source>
        <dbReference type="ARBA" id="ARBA00022692"/>
    </source>
</evidence>
<dbReference type="CDD" id="cd13136">
    <property type="entry name" value="MATE_DinF_like"/>
    <property type="match status" value="1"/>
</dbReference>
<keyword evidence="5 6" id="KW-0472">Membrane</keyword>
<dbReference type="InterPro" id="IPR044644">
    <property type="entry name" value="DinF-like"/>
</dbReference>
<gene>
    <name evidence="7" type="ORF">IRY30_04985</name>
</gene>
<evidence type="ECO:0000256" key="1">
    <source>
        <dbReference type="ARBA" id="ARBA00004141"/>
    </source>
</evidence>
<dbReference type="RefSeq" id="WP_194556245.1">
    <property type="nucleotide sequence ID" value="NZ_JADKMY010000001.1"/>
</dbReference>
<feature type="transmembrane region" description="Helical" evidence="6">
    <location>
        <begin position="386"/>
        <end position="405"/>
    </location>
</feature>
<evidence type="ECO:0000313" key="8">
    <source>
        <dbReference type="Proteomes" id="UP000635902"/>
    </source>
</evidence>
<evidence type="ECO:0000256" key="5">
    <source>
        <dbReference type="ARBA" id="ARBA00023136"/>
    </source>
</evidence>
<feature type="transmembrane region" description="Helical" evidence="6">
    <location>
        <begin position="245"/>
        <end position="268"/>
    </location>
</feature>
<keyword evidence="4 6" id="KW-1133">Transmembrane helix</keyword>
<dbReference type="PANTHER" id="PTHR42893:SF46">
    <property type="entry name" value="PROTEIN DETOXIFICATION 44, CHLOROPLASTIC"/>
    <property type="match status" value="1"/>
</dbReference>
<dbReference type="NCBIfam" id="TIGR00797">
    <property type="entry name" value="matE"/>
    <property type="match status" value="1"/>
</dbReference>
<dbReference type="Proteomes" id="UP000635902">
    <property type="component" value="Unassembled WGS sequence"/>
</dbReference>
<feature type="transmembrane region" description="Helical" evidence="6">
    <location>
        <begin position="358"/>
        <end position="379"/>
    </location>
</feature>
<feature type="transmembrane region" description="Helical" evidence="6">
    <location>
        <begin position="197"/>
        <end position="217"/>
    </location>
</feature>
<accession>A0ABR9ZK07</accession>
<feature type="transmembrane region" description="Helical" evidence="6">
    <location>
        <begin position="168"/>
        <end position="191"/>
    </location>
</feature>
<protein>
    <submittedName>
        <fullName evidence="7">MATE family efflux transporter</fullName>
    </submittedName>
</protein>
<dbReference type="Pfam" id="PF01554">
    <property type="entry name" value="MatE"/>
    <property type="match status" value="2"/>
</dbReference>
<keyword evidence="8" id="KW-1185">Reference proteome</keyword>
<feature type="transmembrane region" description="Helical" evidence="6">
    <location>
        <begin position="94"/>
        <end position="119"/>
    </location>
</feature>
<comment type="caution">
    <text evidence="7">The sequence shown here is derived from an EMBL/GenBank/DDBJ whole genome shotgun (WGS) entry which is preliminary data.</text>
</comment>
<organism evidence="7 8">
    <name type="scientific">Corynebacterium suicordis DSM 45110</name>
    <dbReference type="NCBI Taxonomy" id="1121369"/>
    <lineage>
        <taxon>Bacteria</taxon>
        <taxon>Bacillati</taxon>
        <taxon>Actinomycetota</taxon>
        <taxon>Actinomycetes</taxon>
        <taxon>Mycobacteriales</taxon>
        <taxon>Corynebacteriaceae</taxon>
        <taxon>Corynebacterium</taxon>
    </lineage>
</organism>
<reference evidence="7 8" key="1">
    <citation type="submission" date="2020-10" db="EMBL/GenBank/DDBJ databases">
        <title>Novel species in genus Corynebacterium.</title>
        <authorList>
            <person name="Zhang G."/>
        </authorList>
    </citation>
    <scope>NUCLEOTIDE SEQUENCE [LARGE SCALE GENOMIC DNA]</scope>
    <source>
        <strain evidence="7 8">DSM 45110</strain>
    </source>
</reference>